<proteinExistence type="predicted"/>
<dbReference type="EMBL" id="JBBPBN010000012">
    <property type="protein sequence ID" value="KAK9028355.1"/>
    <property type="molecule type" value="Genomic_DNA"/>
</dbReference>
<sequence length="186" mass="20797">MVSGSQFLILSSQFRISVSSSRILNSRFKDEIFDPLCVKGKANLQSKCDSTSSECLVESSSEQAPYLGWKEILGNSSLLHPLRNVGNQKKYPGKIKSRRSQVGLEQGISNVLEDVANMGISLSLGFEDPTSKTRRVGWAEVVSKITKARCPSRMGQGWECRVISPKRSWVLVDRKLMRLFSLNLEQ</sequence>
<reference evidence="1 2" key="1">
    <citation type="journal article" date="2024" name="G3 (Bethesda)">
        <title>Genome assembly of Hibiscus sabdariffa L. provides insights into metabolisms of medicinal natural products.</title>
        <authorList>
            <person name="Kim T."/>
        </authorList>
    </citation>
    <scope>NUCLEOTIDE SEQUENCE [LARGE SCALE GENOMIC DNA]</scope>
    <source>
        <strain evidence="1">TK-2024</strain>
        <tissue evidence="1">Old leaves</tissue>
    </source>
</reference>
<gene>
    <name evidence="1" type="ORF">V6N11_068162</name>
</gene>
<evidence type="ECO:0000313" key="1">
    <source>
        <dbReference type="EMBL" id="KAK9028355.1"/>
    </source>
</evidence>
<organism evidence="1 2">
    <name type="scientific">Hibiscus sabdariffa</name>
    <name type="common">roselle</name>
    <dbReference type="NCBI Taxonomy" id="183260"/>
    <lineage>
        <taxon>Eukaryota</taxon>
        <taxon>Viridiplantae</taxon>
        <taxon>Streptophyta</taxon>
        <taxon>Embryophyta</taxon>
        <taxon>Tracheophyta</taxon>
        <taxon>Spermatophyta</taxon>
        <taxon>Magnoliopsida</taxon>
        <taxon>eudicotyledons</taxon>
        <taxon>Gunneridae</taxon>
        <taxon>Pentapetalae</taxon>
        <taxon>rosids</taxon>
        <taxon>malvids</taxon>
        <taxon>Malvales</taxon>
        <taxon>Malvaceae</taxon>
        <taxon>Malvoideae</taxon>
        <taxon>Hibiscus</taxon>
    </lineage>
</organism>
<name>A0ABR2STJ6_9ROSI</name>
<protein>
    <submittedName>
        <fullName evidence="1">Uncharacterized protein</fullName>
    </submittedName>
</protein>
<comment type="caution">
    <text evidence="1">The sequence shown here is derived from an EMBL/GenBank/DDBJ whole genome shotgun (WGS) entry which is preliminary data.</text>
</comment>
<dbReference type="Proteomes" id="UP001396334">
    <property type="component" value="Unassembled WGS sequence"/>
</dbReference>
<keyword evidence="2" id="KW-1185">Reference proteome</keyword>
<evidence type="ECO:0000313" key="2">
    <source>
        <dbReference type="Proteomes" id="UP001396334"/>
    </source>
</evidence>
<accession>A0ABR2STJ6</accession>